<keyword evidence="3" id="KW-1185">Reference proteome</keyword>
<organism evidence="2 3">
    <name type="scientific">Aquirufa esocilacus</name>
    <dbReference type="NCBI Taxonomy" id="3096513"/>
    <lineage>
        <taxon>Bacteria</taxon>
        <taxon>Pseudomonadati</taxon>
        <taxon>Bacteroidota</taxon>
        <taxon>Cytophagia</taxon>
        <taxon>Cytophagales</taxon>
        <taxon>Flectobacillaceae</taxon>
        <taxon>Aquirufa</taxon>
    </lineage>
</organism>
<dbReference type="Proteomes" id="UP001598019">
    <property type="component" value="Unassembled WGS sequence"/>
</dbReference>
<gene>
    <name evidence="2" type="ORF">SKC37_09275</name>
</gene>
<evidence type="ECO:0000256" key="1">
    <source>
        <dbReference type="SAM" id="SignalP"/>
    </source>
</evidence>
<keyword evidence="1" id="KW-0732">Signal</keyword>
<protein>
    <submittedName>
        <fullName evidence="2">Uncharacterized protein</fullName>
    </submittedName>
</protein>
<sequence length="151" mass="17028">MKKLLTLLFFCSLAITGFSQDANSIEKYKNLGNEPKFYELFDACANTNKTAGCWKLGLNWDSSESDYSIVGSSKIHFYYVPTAASKCDKLTFYELTPNPKTGIWSFKDQNISISVKMRSDESAFGRQLSEIRFTNAAGESCFGPKTFIKKF</sequence>
<feature type="chain" id="PRO_5045222865" evidence="1">
    <location>
        <begin position="22"/>
        <end position="151"/>
    </location>
</feature>
<dbReference type="EMBL" id="JBBKXX010000003">
    <property type="protein sequence ID" value="MFD3408845.1"/>
    <property type="molecule type" value="Genomic_DNA"/>
</dbReference>
<evidence type="ECO:0000313" key="2">
    <source>
        <dbReference type="EMBL" id="MFD3408845.1"/>
    </source>
</evidence>
<reference evidence="2 3" key="1">
    <citation type="submission" date="2024-03" db="EMBL/GenBank/DDBJ databases">
        <title>Aquirufa genome sequencing.</title>
        <authorList>
            <person name="Pitt A."/>
            <person name="Hahn M.W."/>
        </authorList>
    </citation>
    <scope>NUCLEOTIDE SEQUENCE [LARGE SCALE GENOMIC DNA]</scope>
    <source>
        <strain evidence="2 3">HETE-83D</strain>
    </source>
</reference>
<proteinExistence type="predicted"/>
<comment type="caution">
    <text evidence="2">The sequence shown here is derived from an EMBL/GenBank/DDBJ whole genome shotgun (WGS) entry which is preliminary data.</text>
</comment>
<dbReference type="RefSeq" id="WP_377981207.1">
    <property type="nucleotide sequence ID" value="NZ_JBBKXX010000003.1"/>
</dbReference>
<name>A0ABW6DNB6_9BACT</name>
<feature type="signal peptide" evidence="1">
    <location>
        <begin position="1"/>
        <end position="21"/>
    </location>
</feature>
<accession>A0ABW6DNB6</accession>
<evidence type="ECO:0000313" key="3">
    <source>
        <dbReference type="Proteomes" id="UP001598019"/>
    </source>
</evidence>